<protein>
    <submittedName>
        <fullName evidence="2">Alpha/beta hydrolase</fullName>
    </submittedName>
</protein>
<dbReference type="InterPro" id="IPR029058">
    <property type="entry name" value="AB_hydrolase_fold"/>
</dbReference>
<dbReference type="AlphaFoldDB" id="A0A506XWY5"/>
<dbReference type="Pfam" id="PF00561">
    <property type="entry name" value="Abhydrolase_1"/>
    <property type="match status" value="1"/>
</dbReference>
<sequence>MTVELERLDEGLQRTRGAVDGVDIAFRVRGRGPAVVLLHGTSANHAVWQPIAEQLAGEATVISLDQRGHGRSSKPASGYGGDDFADDVLTVLDALGIDRAIVAGHSMGARNAWVLASRAPERVSGVVAVDYTPWVETEVLDDLQVRVAGGDRVFRDPSEIEHYLQQRYPRMPHDAVARRAAWGYALGADGWHPLAAPDALRQLVDGLRTPWEDEFHAVTQPMTAIRGVDSRVVSPAAWLAAQAARPGDRWVDAEDADHYVPEELPALVAAEIGRMLRATASTD</sequence>
<dbReference type="GO" id="GO:0016787">
    <property type="term" value="F:hydrolase activity"/>
    <property type="evidence" value="ECO:0007669"/>
    <property type="project" value="UniProtKB-KW"/>
</dbReference>
<comment type="caution">
    <text evidence="2">The sequence shown here is derived from an EMBL/GenBank/DDBJ whole genome shotgun (WGS) entry which is preliminary data.</text>
</comment>
<dbReference type="Gene3D" id="3.40.50.1820">
    <property type="entry name" value="alpha/beta hydrolase"/>
    <property type="match status" value="1"/>
</dbReference>
<proteinExistence type="predicted"/>
<reference evidence="2 3" key="1">
    <citation type="submission" date="2019-06" db="EMBL/GenBank/DDBJ databases">
        <authorList>
            <person name="Li F."/>
        </authorList>
    </citation>
    <scope>NUCLEOTIDE SEQUENCE [LARGE SCALE GENOMIC DNA]</scope>
    <source>
        <strain evidence="2 3">10F1D-1</strain>
    </source>
</reference>
<evidence type="ECO:0000313" key="3">
    <source>
        <dbReference type="Proteomes" id="UP000316252"/>
    </source>
</evidence>
<name>A0A506XWY5_9MICO</name>
<organism evidence="2 3">
    <name type="scientific">Schumannella soli</name>
    <dbReference type="NCBI Taxonomy" id="2590779"/>
    <lineage>
        <taxon>Bacteria</taxon>
        <taxon>Bacillati</taxon>
        <taxon>Actinomycetota</taxon>
        <taxon>Actinomycetes</taxon>
        <taxon>Micrococcales</taxon>
        <taxon>Microbacteriaceae</taxon>
        <taxon>Schumannella</taxon>
    </lineage>
</organism>
<gene>
    <name evidence="2" type="ORF">FJ657_01635</name>
</gene>
<evidence type="ECO:0000313" key="2">
    <source>
        <dbReference type="EMBL" id="TPW77414.1"/>
    </source>
</evidence>
<keyword evidence="2" id="KW-0378">Hydrolase</keyword>
<dbReference type="EMBL" id="VHQG01000001">
    <property type="protein sequence ID" value="TPW77414.1"/>
    <property type="molecule type" value="Genomic_DNA"/>
</dbReference>
<dbReference type="RefSeq" id="WP_141161942.1">
    <property type="nucleotide sequence ID" value="NZ_VHQG01000001.1"/>
</dbReference>
<dbReference type="InterPro" id="IPR050471">
    <property type="entry name" value="AB_hydrolase"/>
</dbReference>
<keyword evidence="3" id="KW-1185">Reference proteome</keyword>
<accession>A0A506XWY5</accession>
<dbReference type="PANTHER" id="PTHR43433">
    <property type="entry name" value="HYDROLASE, ALPHA/BETA FOLD FAMILY PROTEIN"/>
    <property type="match status" value="1"/>
</dbReference>
<feature type="domain" description="AB hydrolase-1" evidence="1">
    <location>
        <begin position="33"/>
        <end position="142"/>
    </location>
</feature>
<dbReference type="SUPFAM" id="SSF53474">
    <property type="entry name" value="alpha/beta-Hydrolases"/>
    <property type="match status" value="1"/>
</dbReference>
<dbReference type="OrthoDB" id="2987348at2"/>
<dbReference type="Proteomes" id="UP000316252">
    <property type="component" value="Unassembled WGS sequence"/>
</dbReference>
<evidence type="ECO:0000259" key="1">
    <source>
        <dbReference type="Pfam" id="PF00561"/>
    </source>
</evidence>
<dbReference type="PANTHER" id="PTHR43433:SF5">
    <property type="entry name" value="AB HYDROLASE-1 DOMAIN-CONTAINING PROTEIN"/>
    <property type="match status" value="1"/>
</dbReference>
<dbReference type="InterPro" id="IPR000073">
    <property type="entry name" value="AB_hydrolase_1"/>
</dbReference>